<dbReference type="RefSeq" id="YP_001111168.1">
    <property type="nucleotide sequence ID" value="NC_009236.1"/>
</dbReference>
<gene>
    <name evidence="1" type="ORF">BPSphiE122_0018</name>
</gene>
<dbReference type="Proteomes" id="UP000002288">
    <property type="component" value="Segment"/>
</dbReference>
<protein>
    <submittedName>
        <fullName evidence="1">Uncharacterized protein</fullName>
    </submittedName>
</protein>
<keyword evidence="2" id="KW-1185">Reference proteome</keyword>
<proteinExistence type="predicted"/>
<evidence type="ECO:0000313" key="2">
    <source>
        <dbReference type="Proteomes" id="UP000002288"/>
    </source>
</evidence>
<dbReference type="KEGG" id="vg:4960667"/>
<sequence length="70" mass="8317">MENLMSQQIYAKIKKSSKYYGQTRPGARFPVHIEHQGEWEYTVHGNQNYYRLRDVNLFVVGEDGRELRIA</sequence>
<name>A4JWW3_9CAUD</name>
<evidence type="ECO:0000313" key="1">
    <source>
        <dbReference type="EMBL" id="ABO60771.1"/>
    </source>
</evidence>
<dbReference type="EMBL" id="CP000624">
    <property type="protein sequence ID" value="ABO60771.1"/>
    <property type="molecule type" value="Genomic_DNA"/>
</dbReference>
<organism evidence="1 2">
    <name type="scientific">Burkholderia phage phiE12-2</name>
    <dbReference type="NCBI Taxonomy" id="2881401"/>
    <lineage>
        <taxon>Viruses</taxon>
        <taxon>Duplodnaviria</taxon>
        <taxon>Heunggongvirae</taxon>
        <taxon>Uroviricota</taxon>
        <taxon>Caudoviricetes</taxon>
        <taxon>Peduoviridae</taxon>
        <taxon>Duodecimduovirus</taxon>
        <taxon>Duodecimduovirus phiE122</taxon>
    </lineage>
</organism>
<reference evidence="1 2" key="1">
    <citation type="submission" date="2007-03" db="EMBL/GenBank/DDBJ databases">
        <authorList>
            <person name="DeShazer D."/>
            <person name="Ronning C.M."/>
            <person name="Brinkac L.M."/>
            <person name="Nierman W.C."/>
        </authorList>
    </citation>
    <scope>NUCLEOTIDE SEQUENCE [LARGE SCALE GENOMIC DNA]</scope>
</reference>
<dbReference type="GeneID" id="4960667"/>
<accession>A4JWW3</accession>